<sequence>NDTESICRHFGECEPCPHEVLREPFCQPFGNRRLLHCFPPSPPSEPDSTHSDTDPHQNPDNLARETLAWESCGRIVIQERADFWEFVACNLLFIFIALVLVFLRLKRMNTMQARQLAARIGLGRGYG</sequence>
<dbReference type="AlphaFoldDB" id="A0A9P5T919"/>
<evidence type="ECO:0000256" key="1">
    <source>
        <dbReference type="SAM" id="MobiDB-lite"/>
    </source>
</evidence>
<feature type="compositionally biased region" description="Basic and acidic residues" evidence="1">
    <location>
        <begin position="47"/>
        <end position="57"/>
    </location>
</feature>
<comment type="caution">
    <text evidence="3">The sequence shown here is derived from an EMBL/GenBank/DDBJ whole genome shotgun (WGS) entry which is preliminary data.</text>
</comment>
<reference evidence="3" key="2">
    <citation type="journal article" date="2020" name="Nat. Commun.">
        <title>Large-scale genome sequencing of mycorrhizal fungi provides insights into the early evolution of symbiotic traits.</title>
        <authorList>
            <person name="Miyauchi S."/>
            <person name="Kiss E."/>
            <person name="Kuo A."/>
            <person name="Drula E."/>
            <person name="Kohler A."/>
            <person name="Sanchez-Garcia M."/>
            <person name="Morin E."/>
            <person name="Andreopoulos B."/>
            <person name="Barry K.W."/>
            <person name="Bonito G."/>
            <person name="Buee M."/>
            <person name="Carver A."/>
            <person name="Chen C."/>
            <person name="Cichocki N."/>
            <person name="Clum A."/>
            <person name="Culley D."/>
            <person name="Crous P.W."/>
            <person name="Fauchery L."/>
            <person name="Girlanda M."/>
            <person name="Hayes R.D."/>
            <person name="Keri Z."/>
            <person name="LaButti K."/>
            <person name="Lipzen A."/>
            <person name="Lombard V."/>
            <person name="Magnuson J."/>
            <person name="Maillard F."/>
            <person name="Murat C."/>
            <person name="Nolan M."/>
            <person name="Ohm R.A."/>
            <person name="Pangilinan J."/>
            <person name="Pereira M.F."/>
            <person name="Perotto S."/>
            <person name="Peter M."/>
            <person name="Pfister S."/>
            <person name="Riley R."/>
            <person name="Sitrit Y."/>
            <person name="Stielow J.B."/>
            <person name="Szollosi G."/>
            <person name="Zifcakova L."/>
            <person name="Stursova M."/>
            <person name="Spatafora J.W."/>
            <person name="Tedersoo L."/>
            <person name="Vaario L.M."/>
            <person name="Yamada A."/>
            <person name="Yan M."/>
            <person name="Wang P."/>
            <person name="Xu J."/>
            <person name="Bruns T."/>
            <person name="Baldrian P."/>
            <person name="Vilgalys R."/>
            <person name="Dunand C."/>
            <person name="Henrissat B."/>
            <person name="Grigoriev I.V."/>
            <person name="Hibbett D."/>
            <person name="Nagy L.G."/>
            <person name="Martin F.M."/>
        </authorList>
    </citation>
    <scope>NUCLEOTIDE SEQUENCE</scope>
    <source>
        <strain evidence="3">Prilba</strain>
    </source>
</reference>
<protein>
    <submittedName>
        <fullName evidence="3">Uncharacterized protein</fullName>
    </submittedName>
</protein>
<feature type="non-terminal residue" evidence="3">
    <location>
        <position position="127"/>
    </location>
</feature>
<keyword evidence="2" id="KW-0812">Transmembrane</keyword>
<feature type="transmembrane region" description="Helical" evidence="2">
    <location>
        <begin position="83"/>
        <end position="105"/>
    </location>
</feature>
<keyword evidence="2" id="KW-0472">Membrane</keyword>
<keyword evidence="2" id="KW-1133">Transmembrane helix</keyword>
<dbReference type="OrthoDB" id="2525787at2759"/>
<gene>
    <name evidence="3" type="ORF">DFH94DRAFT_631102</name>
</gene>
<evidence type="ECO:0000313" key="3">
    <source>
        <dbReference type="EMBL" id="KAF8480343.1"/>
    </source>
</evidence>
<accession>A0A9P5T919</accession>
<feature type="region of interest" description="Disordered" evidence="1">
    <location>
        <begin position="39"/>
        <end position="61"/>
    </location>
</feature>
<dbReference type="Proteomes" id="UP000759537">
    <property type="component" value="Unassembled WGS sequence"/>
</dbReference>
<organism evidence="3 4">
    <name type="scientific">Russula ochroleuca</name>
    <dbReference type="NCBI Taxonomy" id="152965"/>
    <lineage>
        <taxon>Eukaryota</taxon>
        <taxon>Fungi</taxon>
        <taxon>Dikarya</taxon>
        <taxon>Basidiomycota</taxon>
        <taxon>Agaricomycotina</taxon>
        <taxon>Agaricomycetes</taxon>
        <taxon>Russulales</taxon>
        <taxon>Russulaceae</taxon>
        <taxon>Russula</taxon>
    </lineage>
</organism>
<proteinExistence type="predicted"/>
<dbReference type="EMBL" id="WHVB01000008">
    <property type="protein sequence ID" value="KAF8480343.1"/>
    <property type="molecule type" value="Genomic_DNA"/>
</dbReference>
<keyword evidence="4" id="KW-1185">Reference proteome</keyword>
<evidence type="ECO:0000313" key="4">
    <source>
        <dbReference type="Proteomes" id="UP000759537"/>
    </source>
</evidence>
<name>A0A9P5T919_9AGAM</name>
<reference evidence="3" key="1">
    <citation type="submission" date="2019-10" db="EMBL/GenBank/DDBJ databases">
        <authorList>
            <consortium name="DOE Joint Genome Institute"/>
            <person name="Kuo A."/>
            <person name="Miyauchi S."/>
            <person name="Kiss E."/>
            <person name="Drula E."/>
            <person name="Kohler A."/>
            <person name="Sanchez-Garcia M."/>
            <person name="Andreopoulos B."/>
            <person name="Barry K.W."/>
            <person name="Bonito G."/>
            <person name="Buee M."/>
            <person name="Carver A."/>
            <person name="Chen C."/>
            <person name="Cichocki N."/>
            <person name="Clum A."/>
            <person name="Culley D."/>
            <person name="Crous P.W."/>
            <person name="Fauchery L."/>
            <person name="Girlanda M."/>
            <person name="Hayes R."/>
            <person name="Keri Z."/>
            <person name="LaButti K."/>
            <person name="Lipzen A."/>
            <person name="Lombard V."/>
            <person name="Magnuson J."/>
            <person name="Maillard F."/>
            <person name="Morin E."/>
            <person name="Murat C."/>
            <person name="Nolan M."/>
            <person name="Ohm R."/>
            <person name="Pangilinan J."/>
            <person name="Pereira M."/>
            <person name="Perotto S."/>
            <person name="Peter M."/>
            <person name="Riley R."/>
            <person name="Sitrit Y."/>
            <person name="Stielow B."/>
            <person name="Szollosi G."/>
            <person name="Zifcakova L."/>
            <person name="Stursova M."/>
            <person name="Spatafora J.W."/>
            <person name="Tedersoo L."/>
            <person name="Vaario L.-M."/>
            <person name="Yamada A."/>
            <person name="Yan M."/>
            <person name="Wang P."/>
            <person name="Xu J."/>
            <person name="Bruns T."/>
            <person name="Baldrian P."/>
            <person name="Vilgalys R."/>
            <person name="Henrissat B."/>
            <person name="Grigoriev I.V."/>
            <person name="Hibbett D."/>
            <person name="Nagy L.G."/>
            <person name="Martin F.M."/>
        </authorList>
    </citation>
    <scope>NUCLEOTIDE SEQUENCE</scope>
    <source>
        <strain evidence="3">Prilba</strain>
    </source>
</reference>
<evidence type="ECO:0000256" key="2">
    <source>
        <dbReference type="SAM" id="Phobius"/>
    </source>
</evidence>